<dbReference type="AlphaFoldDB" id="A0A0D2WY43"/>
<accession>A0A0D2WY43</accession>
<gene>
    <name evidence="1" type="ORF">CAOG_008283</name>
</gene>
<evidence type="ECO:0000313" key="1">
    <source>
        <dbReference type="EMBL" id="KJE98300.1"/>
    </source>
</evidence>
<dbReference type="Proteomes" id="UP000008743">
    <property type="component" value="Unassembled WGS sequence"/>
</dbReference>
<name>A0A0D2WY43_CAPO3</name>
<sequence length="726" mass="81655">MDQVPSDPTALITRVDVLEMALTERYSVLSPDPEKTITTAMEKHKHPLFGRKETKRFLTNLIVQFLANVRAGGTDRMQYPVALAATVPGCGKTRMCLSTLRDIVPKVCAPPKGTHVPYLRLFVTLNADPGTTWNPKEQDRHPEHAIAKRLLGSYFALPDLDTVANISVKAAMDLIRRTEAARRQIDPRQLHIFIAVDEATRLLDAKVNQSYRLSDHRSLPAVRRRRRFWSQALGPLQDICRKPSTPTWMMIAGTKSDQLTSAISTVIAVDSSLPVEHVPIAPLTGSATARLLDHVQSTAQSSEQTTHGDWRFKPEFMRSIQNVAGLPRSILAALKETSDTLKTIEVAYKQFLDIMSVCDGVNPPSCSVDDLQALGVLYKLSPNSPLFLFPRVDLLTLTSTDNLNERCVTAIDRVFLQLQSFMTIGPSFRWHGWEVFCITILNLRVLVAAAWALKEDPDVRFVPINHIFEGTVSGPDTPRLFVDVQLWRTKNFSERPIESSSRPTNRRFTLSPEGTTGIDGWCIVHEETLAGEYVPVTLVVQCKLDQVESTVSHEYQNELILKATEALPEPQQRSAVVALLTSSRMENLDEALLKERSFVLDRAGMDKFTAGFKFIAEIFWNYNPHLSTVGRMASQFHVPRQTSMKRARAMAVMIDRYRDDGTVFKSAADLRKFLMQHANEQVSKTIRTKNGPVTTVYKYPAEAIPSKKVLQWPYALDAKPRKQKNQ</sequence>
<reference evidence="2" key="1">
    <citation type="submission" date="2011-02" db="EMBL/GenBank/DDBJ databases">
        <title>The Genome Sequence of Capsaspora owczarzaki ATCC 30864.</title>
        <authorList>
            <person name="Russ C."/>
            <person name="Cuomo C."/>
            <person name="Burger G."/>
            <person name="Gray M.W."/>
            <person name="Holland P.W.H."/>
            <person name="King N."/>
            <person name="Lang F.B.F."/>
            <person name="Roger A.J."/>
            <person name="Ruiz-Trillo I."/>
            <person name="Young S.K."/>
            <person name="Zeng Q."/>
            <person name="Gargeya S."/>
            <person name="Alvarado L."/>
            <person name="Berlin A."/>
            <person name="Chapman S.B."/>
            <person name="Chen Z."/>
            <person name="Freedman E."/>
            <person name="Gellesch M."/>
            <person name="Goldberg J."/>
            <person name="Griggs A."/>
            <person name="Gujja S."/>
            <person name="Heilman E."/>
            <person name="Heiman D."/>
            <person name="Howarth C."/>
            <person name="Mehta T."/>
            <person name="Neiman D."/>
            <person name="Pearson M."/>
            <person name="Roberts A."/>
            <person name="Saif S."/>
            <person name="Shea T."/>
            <person name="Shenoy N."/>
            <person name="Sisk P."/>
            <person name="Stolte C."/>
            <person name="Sykes S."/>
            <person name="White J."/>
            <person name="Yandava C."/>
            <person name="Haas B."/>
            <person name="Nusbaum C."/>
            <person name="Birren B."/>
        </authorList>
    </citation>
    <scope>NUCLEOTIDE SEQUENCE</scope>
    <source>
        <strain evidence="2">ATCC 30864</strain>
    </source>
</reference>
<proteinExistence type="predicted"/>
<dbReference type="EMBL" id="KE346381">
    <property type="protein sequence ID" value="KJE98300.1"/>
    <property type="molecule type" value="Genomic_DNA"/>
</dbReference>
<organism evidence="1 2">
    <name type="scientific">Capsaspora owczarzaki (strain ATCC 30864)</name>
    <dbReference type="NCBI Taxonomy" id="595528"/>
    <lineage>
        <taxon>Eukaryota</taxon>
        <taxon>Filasterea</taxon>
        <taxon>Capsaspora</taxon>
    </lineage>
</organism>
<protein>
    <submittedName>
        <fullName evidence="1">Uncharacterized protein</fullName>
    </submittedName>
</protein>
<dbReference type="PhylomeDB" id="A0A0D2WY43"/>
<keyword evidence="2" id="KW-1185">Reference proteome</keyword>
<evidence type="ECO:0000313" key="2">
    <source>
        <dbReference type="Proteomes" id="UP000008743"/>
    </source>
</evidence>
<dbReference type="InParanoid" id="A0A0D2WY43"/>